<evidence type="ECO:0000313" key="8">
    <source>
        <dbReference type="Proteomes" id="UP000246099"/>
    </source>
</evidence>
<dbReference type="InterPro" id="IPR039425">
    <property type="entry name" value="RNA_pol_sigma-70-like"/>
</dbReference>
<dbReference type="InterPro" id="IPR014284">
    <property type="entry name" value="RNA_pol_sigma-70_dom"/>
</dbReference>
<dbReference type="EMBL" id="CP029600">
    <property type="protein sequence ID" value="AWO00563.1"/>
    <property type="molecule type" value="Genomic_DNA"/>
</dbReference>
<reference evidence="7 8" key="1">
    <citation type="submission" date="2018-05" db="EMBL/GenBank/DDBJ databases">
        <title>Chitinophaga sp. nov., isolated from rhizosphere soil of Alhagi.</title>
        <authorList>
            <person name="Liu Y."/>
        </authorList>
    </citation>
    <scope>NUCLEOTIDE SEQUENCE [LARGE SCALE GENOMIC DNA]</scope>
    <source>
        <strain evidence="7 8">T22</strain>
    </source>
</reference>
<dbReference type="Gene3D" id="1.10.10.10">
    <property type="entry name" value="Winged helix-like DNA-binding domain superfamily/Winged helix DNA-binding domain"/>
    <property type="match status" value="1"/>
</dbReference>
<dbReference type="Pfam" id="PF08281">
    <property type="entry name" value="Sigma70_r4_2"/>
    <property type="match status" value="1"/>
</dbReference>
<evidence type="ECO:0000259" key="5">
    <source>
        <dbReference type="Pfam" id="PF04542"/>
    </source>
</evidence>
<evidence type="ECO:0000256" key="4">
    <source>
        <dbReference type="ARBA" id="ARBA00023163"/>
    </source>
</evidence>
<evidence type="ECO:0000259" key="6">
    <source>
        <dbReference type="Pfam" id="PF08281"/>
    </source>
</evidence>
<evidence type="ECO:0000256" key="3">
    <source>
        <dbReference type="ARBA" id="ARBA00023082"/>
    </source>
</evidence>
<gene>
    <name evidence="7" type="ORF">DLD77_02015</name>
</gene>
<evidence type="ECO:0000256" key="2">
    <source>
        <dbReference type="ARBA" id="ARBA00023015"/>
    </source>
</evidence>
<dbReference type="InterPro" id="IPR036388">
    <property type="entry name" value="WH-like_DNA-bd_sf"/>
</dbReference>
<dbReference type="InterPro" id="IPR007627">
    <property type="entry name" value="RNA_pol_sigma70_r2"/>
</dbReference>
<dbReference type="Gene3D" id="1.10.1740.10">
    <property type="match status" value="1"/>
</dbReference>
<dbReference type="PANTHER" id="PTHR43133:SF46">
    <property type="entry name" value="RNA POLYMERASE SIGMA-70 FACTOR ECF SUBFAMILY"/>
    <property type="match status" value="1"/>
</dbReference>
<dbReference type="RefSeq" id="WP_119076156.1">
    <property type="nucleotide sequence ID" value="NZ_CP029600.1"/>
</dbReference>
<dbReference type="Pfam" id="PF04542">
    <property type="entry name" value="Sigma70_r2"/>
    <property type="match status" value="1"/>
</dbReference>
<sequence length="203" mass="24196">MDDMPLEEELLEKVALGDQSAFAVLFHHYQRRIYDIAIRLTHSTIIAEEMVQDIFTMIWLKREDLVKIRDFRSYLFIVTRNEAYRTLRNLSSRRARLRELEEEEITLAHNNVHQRLQEKEYAALLKEAVNRLPPMQQQVYHLMKEQALKRDEVAERLHIRPETVKRHIAQAMRNIRAYLLSHPDLIIALVLLPPARHIFFSGH</sequence>
<evidence type="ECO:0000313" key="7">
    <source>
        <dbReference type="EMBL" id="AWO00563.1"/>
    </source>
</evidence>
<name>A0ABM6W9G5_9BACT</name>
<dbReference type="PANTHER" id="PTHR43133">
    <property type="entry name" value="RNA POLYMERASE ECF-TYPE SIGMA FACTO"/>
    <property type="match status" value="1"/>
</dbReference>
<dbReference type="SUPFAM" id="SSF88946">
    <property type="entry name" value="Sigma2 domain of RNA polymerase sigma factors"/>
    <property type="match status" value="1"/>
</dbReference>
<dbReference type="InterPro" id="IPR013325">
    <property type="entry name" value="RNA_pol_sigma_r2"/>
</dbReference>
<protein>
    <submittedName>
        <fullName evidence="7">RNA polymerase sigma-70 factor</fullName>
    </submittedName>
</protein>
<feature type="domain" description="RNA polymerase sigma-70 region 2" evidence="5">
    <location>
        <begin position="25"/>
        <end position="91"/>
    </location>
</feature>
<dbReference type="SUPFAM" id="SSF88659">
    <property type="entry name" value="Sigma3 and sigma4 domains of RNA polymerase sigma factors"/>
    <property type="match status" value="1"/>
</dbReference>
<proteinExistence type="inferred from homology"/>
<organism evidence="7 8">
    <name type="scientific">Chitinophaga alhagiae</name>
    <dbReference type="NCBI Taxonomy" id="2203219"/>
    <lineage>
        <taxon>Bacteria</taxon>
        <taxon>Pseudomonadati</taxon>
        <taxon>Bacteroidota</taxon>
        <taxon>Chitinophagia</taxon>
        <taxon>Chitinophagales</taxon>
        <taxon>Chitinophagaceae</taxon>
        <taxon>Chitinophaga</taxon>
    </lineage>
</organism>
<dbReference type="NCBIfam" id="TIGR02937">
    <property type="entry name" value="sigma70-ECF"/>
    <property type="match status" value="1"/>
</dbReference>
<keyword evidence="8" id="KW-1185">Reference proteome</keyword>
<accession>A0ABM6W9G5</accession>
<keyword evidence="4" id="KW-0804">Transcription</keyword>
<dbReference type="Proteomes" id="UP000246099">
    <property type="component" value="Chromosome"/>
</dbReference>
<dbReference type="InterPro" id="IPR013324">
    <property type="entry name" value="RNA_pol_sigma_r3/r4-like"/>
</dbReference>
<keyword evidence="3" id="KW-0731">Sigma factor</keyword>
<evidence type="ECO:0000256" key="1">
    <source>
        <dbReference type="ARBA" id="ARBA00010641"/>
    </source>
</evidence>
<feature type="domain" description="RNA polymerase sigma factor 70 region 4 type 2" evidence="6">
    <location>
        <begin position="124"/>
        <end position="174"/>
    </location>
</feature>
<dbReference type="InterPro" id="IPR013249">
    <property type="entry name" value="RNA_pol_sigma70_r4_t2"/>
</dbReference>
<comment type="similarity">
    <text evidence="1">Belongs to the sigma-70 factor family. ECF subfamily.</text>
</comment>
<keyword evidence="2" id="KW-0805">Transcription regulation</keyword>